<gene>
    <name evidence="9" type="ORF">Vlu01_16650</name>
</gene>
<protein>
    <submittedName>
        <fullName evidence="9">ABC transporter permease</fullName>
    </submittedName>
</protein>
<feature type="transmembrane region" description="Helical" evidence="7">
    <location>
        <begin position="160"/>
        <end position="176"/>
    </location>
</feature>
<evidence type="ECO:0000256" key="7">
    <source>
        <dbReference type="SAM" id="Phobius"/>
    </source>
</evidence>
<reference evidence="9 10" key="1">
    <citation type="submission" date="2021-01" db="EMBL/GenBank/DDBJ databases">
        <title>Whole genome shotgun sequence of Verrucosispora lutea NBRC 106530.</title>
        <authorList>
            <person name="Komaki H."/>
            <person name="Tamura T."/>
        </authorList>
    </citation>
    <scope>NUCLEOTIDE SEQUENCE [LARGE SCALE GENOMIC DNA]</scope>
    <source>
        <strain evidence="9 10">NBRC 106530</strain>
    </source>
</reference>
<dbReference type="Gene3D" id="3.40.50.300">
    <property type="entry name" value="P-loop containing nucleotide triphosphate hydrolases"/>
    <property type="match status" value="1"/>
</dbReference>
<dbReference type="InterPro" id="IPR039421">
    <property type="entry name" value="Type_1_exporter"/>
</dbReference>
<evidence type="ECO:0000256" key="3">
    <source>
        <dbReference type="ARBA" id="ARBA00022741"/>
    </source>
</evidence>
<evidence type="ECO:0000259" key="8">
    <source>
        <dbReference type="PROSITE" id="PS50893"/>
    </source>
</evidence>
<dbReference type="InterPro" id="IPR003439">
    <property type="entry name" value="ABC_transporter-like_ATP-bd"/>
</dbReference>
<dbReference type="InterPro" id="IPR027417">
    <property type="entry name" value="P-loop_NTPase"/>
</dbReference>
<name>A0ABQ4IT10_9ACTN</name>
<evidence type="ECO:0000256" key="4">
    <source>
        <dbReference type="ARBA" id="ARBA00022840"/>
    </source>
</evidence>
<dbReference type="InterPro" id="IPR003593">
    <property type="entry name" value="AAA+_ATPase"/>
</dbReference>
<proteinExistence type="predicted"/>
<dbReference type="PANTHER" id="PTHR24221">
    <property type="entry name" value="ATP-BINDING CASSETTE SUB-FAMILY B"/>
    <property type="match status" value="1"/>
</dbReference>
<evidence type="ECO:0000256" key="5">
    <source>
        <dbReference type="ARBA" id="ARBA00022989"/>
    </source>
</evidence>
<dbReference type="PROSITE" id="PS50893">
    <property type="entry name" value="ABC_TRANSPORTER_2"/>
    <property type="match status" value="1"/>
</dbReference>
<feature type="transmembrane region" description="Helical" evidence="7">
    <location>
        <begin position="54"/>
        <end position="74"/>
    </location>
</feature>
<keyword evidence="5 7" id="KW-1133">Transmembrane helix</keyword>
<feature type="transmembrane region" description="Helical" evidence="7">
    <location>
        <begin position="245"/>
        <end position="267"/>
    </location>
</feature>
<evidence type="ECO:0000313" key="9">
    <source>
        <dbReference type="EMBL" id="GIJ21041.1"/>
    </source>
</evidence>
<evidence type="ECO:0000313" key="10">
    <source>
        <dbReference type="Proteomes" id="UP000643165"/>
    </source>
</evidence>
<evidence type="ECO:0000256" key="2">
    <source>
        <dbReference type="ARBA" id="ARBA00022692"/>
    </source>
</evidence>
<comment type="subcellular location">
    <subcellularLocation>
        <location evidence="1">Cell membrane</location>
        <topology evidence="1">Multi-pass membrane protein</topology>
    </subcellularLocation>
</comment>
<dbReference type="Gene3D" id="1.20.1560.10">
    <property type="entry name" value="ABC transporter type 1, transmembrane domain"/>
    <property type="match status" value="1"/>
</dbReference>
<dbReference type="EMBL" id="BOPB01000009">
    <property type="protein sequence ID" value="GIJ21041.1"/>
    <property type="molecule type" value="Genomic_DNA"/>
</dbReference>
<dbReference type="RefSeq" id="WP_203996208.1">
    <property type="nucleotide sequence ID" value="NZ_BOPB01000009.1"/>
</dbReference>
<feature type="transmembrane region" description="Helical" evidence="7">
    <location>
        <begin position="21"/>
        <end position="42"/>
    </location>
</feature>
<dbReference type="SMART" id="SM00382">
    <property type="entry name" value="AAA"/>
    <property type="match status" value="1"/>
</dbReference>
<feature type="domain" description="ABC transporter" evidence="8">
    <location>
        <begin position="339"/>
        <end position="585"/>
    </location>
</feature>
<evidence type="ECO:0000256" key="1">
    <source>
        <dbReference type="ARBA" id="ARBA00004651"/>
    </source>
</evidence>
<dbReference type="InterPro" id="IPR036640">
    <property type="entry name" value="ABC1_TM_sf"/>
</dbReference>
<accession>A0ABQ4IT10</accession>
<keyword evidence="6 7" id="KW-0472">Membrane</keyword>
<dbReference type="Pfam" id="PF00005">
    <property type="entry name" value="ABC_tran"/>
    <property type="match status" value="1"/>
</dbReference>
<keyword evidence="2 7" id="KW-0812">Transmembrane</keyword>
<dbReference type="SUPFAM" id="SSF90123">
    <property type="entry name" value="ABC transporter transmembrane region"/>
    <property type="match status" value="1"/>
</dbReference>
<dbReference type="SUPFAM" id="SSF52540">
    <property type="entry name" value="P-loop containing nucleoside triphosphate hydrolases"/>
    <property type="match status" value="1"/>
</dbReference>
<evidence type="ECO:0000256" key="6">
    <source>
        <dbReference type="ARBA" id="ARBA00023136"/>
    </source>
</evidence>
<keyword evidence="4" id="KW-0067">ATP-binding</keyword>
<feature type="transmembrane region" description="Helical" evidence="7">
    <location>
        <begin position="131"/>
        <end position="154"/>
    </location>
</feature>
<keyword evidence="10" id="KW-1185">Reference proteome</keyword>
<sequence length="599" mass="64555">MRRQWQVLGHTLRLSLRADRRTVVAIALLMAAEAGLVIATALSQRWLVDTAVAGRLAGVLGAVALGAVAFAVSVTGNRMRENMLLYLMDRVNIAISQEILHLDASIPTVAHLEQPRYLDALDRLHRGTWTLAALCWQYAGTFFALASLAASVTLLASVDPLLGALTLFAVPPLLMTQRSNRILRRMWDDCAELSRREWLLHDMCTTPEAGKELAITGAGDVIDQRASALCQEGIRRESVASLRAALWEILGWCFYGAGFVGILWVLSAKVTNGEASLGAVMMVLVLAAELHRQLNRVVGEVGSLAAAGHVVDHYCWLRDYARDQQRTGAAPPARIERGIKLENVSFRYPGTEVDVLRDVSLELRSGTVVGVVGVNGAGKTTLVKILTGMYEVPAGTVTVDGTPLAELDPAAWRARVTAVFQDFARFQLLAGETIGVGNVRHLHDPTRLSQAIARAGAGPTVAALPDGLATQLGPAFGGVEPSTGQWQRLALGRAMMRPDASLTVVDEPTATLDPVAEHELFTQIIEEGLAADRRDGRIILLVSHRFSTMRLADQIIVLDAGRVVECGSHAELVRRDGVYAELYRAQADGYTVAGLSGPA</sequence>
<keyword evidence="3" id="KW-0547">Nucleotide-binding</keyword>
<comment type="caution">
    <text evidence="9">The sequence shown here is derived from an EMBL/GenBank/DDBJ whole genome shotgun (WGS) entry which is preliminary data.</text>
</comment>
<organism evidence="9 10">
    <name type="scientific">Micromonospora lutea</name>
    <dbReference type="NCBI Taxonomy" id="419825"/>
    <lineage>
        <taxon>Bacteria</taxon>
        <taxon>Bacillati</taxon>
        <taxon>Actinomycetota</taxon>
        <taxon>Actinomycetes</taxon>
        <taxon>Micromonosporales</taxon>
        <taxon>Micromonosporaceae</taxon>
        <taxon>Micromonospora</taxon>
    </lineage>
</organism>
<dbReference type="Proteomes" id="UP000643165">
    <property type="component" value="Unassembled WGS sequence"/>
</dbReference>
<dbReference type="PANTHER" id="PTHR24221:SF646">
    <property type="entry name" value="HAEMOLYSIN SECRETION ATP-BINDING PROTEIN"/>
    <property type="match status" value="1"/>
</dbReference>